<comment type="caution">
    <text evidence="1">The sequence shown here is derived from an EMBL/GenBank/DDBJ whole genome shotgun (WGS) entry which is preliminary data.</text>
</comment>
<dbReference type="AlphaFoldDB" id="A0AAV6U8T1"/>
<accession>A0AAV6U8T1</accession>
<dbReference type="EMBL" id="JAFNEN010000553">
    <property type="protein sequence ID" value="KAG8180742.1"/>
    <property type="molecule type" value="Genomic_DNA"/>
</dbReference>
<dbReference type="Proteomes" id="UP000827092">
    <property type="component" value="Unassembled WGS sequence"/>
</dbReference>
<sequence length="117" mass="12610">MKVIRPLLKLGGSGGAIYLAVEQGLFSPSQKETIEASKKITSMASELDTYDVVPKNLNQFSTNDIDFAGYWNTGVKATTNALASFPSDAAGLVVCGYAHLKKEIKKQLNTTTPVQEK</sequence>
<proteinExistence type="predicted"/>
<evidence type="ECO:0000313" key="2">
    <source>
        <dbReference type="Proteomes" id="UP000827092"/>
    </source>
</evidence>
<evidence type="ECO:0000313" key="1">
    <source>
        <dbReference type="EMBL" id="KAG8180742.1"/>
    </source>
</evidence>
<protein>
    <recommendedName>
        <fullName evidence="3">MICOS complex subunit MIC13</fullName>
    </recommendedName>
</protein>
<organism evidence="1 2">
    <name type="scientific">Oedothorax gibbosus</name>
    <dbReference type="NCBI Taxonomy" id="931172"/>
    <lineage>
        <taxon>Eukaryota</taxon>
        <taxon>Metazoa</taxon>
        <taxon>Ecdysozoa</taxon>
        <taxon>Arthropoda</taxon>
        <taxon>Chelicerata</taxon>
        <taxon>Arachnida</taxon>
        <taxon>Araneae</taxon>
        <taxon>Araneomorphae</taxon>
        <taxon>Entelegynae</taxon>
        <taxon>Araneoidea</taxon>
        <taxon>Linyphiidae</taxon>
        <taxon>Erigoninae</taxon>
        <taxon>Oedothorax</taxon>
    </lineage>
</organism>
<reference evidence="1 2" key="1">
    <citation type="journal article" date="2022" name="Nat. Ecol. Evol.">
        <title>A masculinizing supergene underlies an exaggerated male reproductive morph in a spider.</title>
        <authorList>
            <person name="Hendrickx F."/>
            <person name="De Corte Z."/>
            <person name="Sonet G."/>
            <person name="Van Belleghem S.M."/>
            <person name="Kostlbacher S."/>
            <person name="Vangestel C."/>
        </authorList>
    </citation>
    <scope>NUCLEOTIDE SEQUENCE [LARGE SCALE GENOMIC DNA]</scope>
    <source>
        <strain evidence="1">W744_W776</strain>
    </source>
</reference>
<evidence type="ECO:0008006" key="3">
    <source>
        <dbReference type="Google" id="ProtNLM"/>
    </source>
</evidence>
<name>A0AAV6U8T1_9ARAC</name>
<gene>
    <name evidence="1" type="ORF">JTE90_004697</name>
</gene>
<keyword evidence="2" id="KW-1185">Reference proteome</keyword>